<feature type="transmembrane region" description="Helical" evidence="1">
    <location>
        <begin position="21"/>
        <end position="39"/>
    </location>
</feature>
<accession>C0C3T0</accession>
<reference evidence="3" key="1">
    <citation type="submission" date="2009-02" db="EMBL/GenBank/DDBJ databases">
        <authorList>
            <person name="Fulton L."/>
            <person name="Clifton S."/>
            <person name="Fulton B."/>
            <person name="Xu J."/>
            <person name="Minx P."/>
            <person name="Pepin K.H."/>
            <person name="Johnson M."/>
            <person name="Bhonagiri V."/>
            <person name="Nash W.E."/>
            <person name="Mardis E.R."/>
            <person name="Wilson R.K."/>
        </authorList>
    </citation>
    <scope>NUCLEOTIDE SEQUENCE [LARGE SCALE GENOMIC DNA]</scope>
    <source>
        <strain evidence="3">DSM 15053</strain>
    </source>
</reference>
<sequence length="366" mass="40410">MTILYNFPGGFGMRRYWYKKILIIIVTFTVAVGGSYYLIEDQHSQLRQEVNASAESKRMVIPGGMPIGIYLETEGVMVLGTDAVTSVDGMDYEPAAHLVKSGDYIVGLDDEEIRSKSELISAMKKLDEDEVVLKVRRTDKYINIKLKPVKCSARDYKLGIWVRDNAQGLGTITFLNTDSQFGALGHGIHDVDTNELLEIDDGTLYTTSIKDIQKGENGVPGGMEGIIIYNNYNVLGSIDKNTESGIFGRIERIDALFSDQTPIEVGNKDDIKEGDAVIRCSVDGKVKDYDIRITKIDKNAKEVNKGIVIEVTDPDLLKITGGIVQGMSGSPIIQDNKLIGAVTHVFVQDSTKGYGIFIENMLEHVE</sequence>
<keyword evidence="1" id="KW-1133">Transmembrane helix</keyword>
<dbReference type="NCBIfam" id="TIGR02860">
    <property type="entry name" value="spore_IV_B"/>
    <property type="match status" value="1"/>
</dbReference>
<dbReference type="EC" id="3.4.21.-" evidence="3"/>
<dbReference type="MEROPS" id="S55.001"/>
<gene>
    <name evidence="3" type="primary">spoIVB</name>
    <name evidence="3" type="ORF">CLOHYLEM_06742</name>
</gene>
<dbReference type="InterPro" id="IPR014219">
    <property type="entry name" value="SpoIVB"/>
</dbReference>
<dbReference type="InterPro" id="IPR009003">
    <property type="entry name" value="Peptidase_S1_PA"/>
</dbReference>
<dbReference type="EMBL" id="ABYI02000030">
    <property type="protein sequence ID" value="EEG73179.1"/>
    <property type="molecule type" value="Genomic_DNA"/>
</dbReference>
<dbReference type="InterPro" id="IPR036034">
    <property type="entry name" value="PDZ_sf"/>
</dbReference>
<proteinExistence type="predicted"/>
<keyword evidence="1" id="KW-0812">Transmembrane</keyword>
<feature type="domain" description="Peptidase S55" evidence="2">
    <location>
        <begin position="140"/>
        <end position="366"/>
    </location>
</feature>
<organism evidence="3 4">
    <name type="scientific">[Clostridium] hylemonae DSM 15053</name>
    <dbReference type="NCBI Taxonomy" id="553973"/>
    <lineage>
        <taxon>Bacteria</taxon>
        <taxon>Bacillati</taxon>
        <taxon>Bacillota</taxon>
        <taxon>Clostridia</taxon>
        <taxon>Lachnospirales</taxon>
        <taxon>Lachnospiraceae</taxon>
    </lineage>
</organism>
<keyword evidence="4" id="KW-1185">Reference proteome</keyword>
<name>C0C3T0_9FIRM</name>
<evidence type="ECO:0000256" key="1">
    <source>
        <dbReference type="SAM" id="Phobius"/>
    </source>
</evidence>
<evidence type="ECO:0000313" key="3">
    <source>
        <dbReference type="EMBL" id="EEG73179.1"/>
    </source>
</evidence>
<dbReference type="HOGENOM" id="CLU_035713_0_0_9"/>
<dbReference type="Gene3D" id="2.30.42.10">
    <property type="match status" value="1"/>
</dbReference>
<keyword evidence="3" id="KW-0378">Hydrolase</keyword>
<reference evidence="3" key="2">
    <citation type="submission" date="2013-06" db="EMBL/GenBank/DDBJ databases">
        <title>Draft genome sequence of Clostridium hylemonae (DSM 15053).</title>
        <authorList>
            <person name="Sudarsanam P."/>
            <person name="Ley R."/>
            <person name="Guruge J."/>
            <person name="Turnbaugh P.J."/>
            <person name="Mahowald M."/>
            <person name="Liep D."/>
            <person name="Gordon J."/>
        </authorList>
    </citation>
    <scope>NUCLEOTIDE SEQUENCE</scope>
    <source>
        <strain evidence="3">DSM 15053</strain>
    </source>
</reference>
<dbReference type="SUPFAM" id="SSF50494">
    <property type="entry name" value="Trypsin-like serine proteases"/>
    <property type="match status" value="1"/>
</dbReference>
<dbReference type="PROSITE" id="PS51494">
    <property type="entry name" value="SPOIVB"/>
    <property type="match status" value="1"/>
</dbReference>
<dbReference type="Pfam" id="PF05580">
    <property type="entry name" value="Peptidase_S55"/>
    <property type="match status" value="1"/>
</dbReference>
<protein>
    <submittedName>
        <fullName evidence="3">SpoIVB peptidase</fullName>
        <ecNumber evidence="3">3.4.21.-</ecNumber>
    </submittedName>
</protein>
<dbReference type="InterPro" id="IPR008763">
    <property type="entry name" value="Peptidase_S55"/>
</dbReference>
<keyword evidence="1" id="KW-0472">Membrane</keyword>
<dbReference type="SUPFAM" id="SSF50156">
    <property type="entry name" value="PDZ domain-like"/>
    <property type="match status" value="1"/>
</dbReference>
<evidence type="ECO:0000313" key="4">
    <source>
        <dbReference type="Proteomes" id="UP000004893"/>
    </source>
</evidence>
<comment type="caution">
    <text evidence="3">The sequence shown here is derived from an EMBL/GenBank/DDBJ whole genome shotgun (WGS) entry which is preliminary data.</text>
</comment>
<evidence type="ECO:0000259" key="2">
    <source>
        <dbReference type="PROSITE" id="PS51494"/>
    </source>
</evidence>
<dbReference type="eggNOG" id="COG3480">
    <property type="taxonomic scope" value="Bacteria"/>
</dbReference>
<dbReference type="AlphaFoldDB" id="C0C3T0"/>
<dbReference type="Proteomes" id="UP000004893">
    <property type="component" value="Unassembled WGS sequence"/>
</dbReference>
<dbReference type="STRING" id="553973.CLOHYLEM_06742"/>
<dbReference type="GO" id="GO:0016787">
    <property type="term" value="F:hydrolase activity"/>
    <property type="evidence" value="ECO:0007669"/>
    <property type="project" value="UniProtKB-KW"/>
</dbReference>